<dbReference type="SUPFAM" id="SSF52058">
    <property type="entry name" value="L domain-like"/>
    <property type="match status" value="1"/>
</dbReference>
<name>A0ABY7EUA1_MYAAR</name>
<evidence type="ECO:0000256" key="2">
    <source>
        <dbReference type="ARBA" id="ARBA00022737"/>
    </source>
</evidence>
<dbReference type="InterPro" id="IPR003591">
    <property type="entry name" value="Leu-rich_rpt_typical-subtyp"/>
</dbReference>
<organism evidence="3 4">
    <name type="scientific">Mya arenaria</name>
    <name type="common">Soft-shell clam</name>
    <dbReference type="NCBI Taxonomy" id="6604"/>
    <lineage>
        <taxon>Eukaryota</taxon>
        <taxon>Metazoa</taxon>
        <taxon>Spiralia</taxon>
        <taxon>Lophotrochozoa</taxon>
        <taxon>Mollusca</taxon>
        <taxon>Bivalvia</taxon>
        <taxon>Autobranchia</taxon>
        <taxon>Heteroconchia</taxon>
        <taxon>Euheterodonta</taxon>
        <taxon>Imparidentia</taxon>
        <taxon>Neoheterodontei</taxon>
        <taxon>Myida</taxon>
        <taxon>Myoidea</taxon>
        <taxon>Myidae</taxon>
        <taxon>Mya</taxon>
    </lineage>
</organism>
<dbReference type="Gene3D" id="3.80.10.10">
    <property type="entry name" value="Ribonuclease Inhibitor"/>
    <property type="match status" value="2"/>
</dbReference>
<proteinExistence type="predicted"/>
<protein>
    <submittedName>
        <fullName evidence="3">LRC69-like protein</fullName>
    </submittedName>
</protein>
<accession>A0ABY7EUA1</accession>
<evidence type="ECO:0000256" key="1">
    <source>
        <dbReference type="ARBA" id="ARBA00022614"/>
    </source>
</evidence>
<dbReference type="InterPro" id="IPR032675">
    <property type="entry name" value="LRR_dom_sf"/>
</dbReference>
<sequence length="317" mass="35966">MMSMSHPIKSKYIVSSMKTPLTHIAIMRLGPRQGCLVLCIQGEQGTGKLQLRRFYTEQRKMADTLLIRALKSKPKALNLSNKKLDRVPKAIGKLDCIIHLQLKNNSLKTLPFELSYLDQILNCGNNQFEVLPDVIEHLFMLEKLHLFNNQIHTLTPKALTNLRSLTFLNLNSNALKFLSVDKNLLTELPIELCALTRLEEFHCANNQLTSLPLEFGMPLKELFCEENPLLQHIPVHSVQEEEVLSLKVVVFAALHKALPTDPRDAGAGVKVRGVWGILSEHLARMCEIHRRQIVRALLCSYKCFNAKGHDYYGVAFP</sequence>
<keyword evidence="4" id="KW-1185">Reference proteome</keyword>
<dbReference type="Proteomes" id="UP001164746">
    <property type="component" value="Chromosome 8"/>
</dbReference>
<keyword evidence="2" id="KW-0677">Repeat</keyword>
<dbReference type="InterPro" id="IPR050715">
    <property type="entry name" value="LRR-SigEffector_domain"/>
</dbReference>
<dbReference type="PANTHER" id="PTHR45752:SF187">
    <property type="entry name" value="LEUCINE-RICH REPEAT AND IQ DOMAIN-CONTAINING PROTEIN 4"/>
    <property type="match status" value="1"/>
</dbReference>
<dbReference type="PANTHER" id="PTHR45752">
    <property type="entry name" value="LEUCINE-RICH REPEAT-CONTAINING"/>
    <property type="match status" value="1"/>
</dbReference>
<keyword evidence="1" id="KW-0433">Leucine-rich repeat</keyword>
<dbReference type="SMART" id="SM00369">
    <property type="entry name" value="LRR_TYP"/>
    <property type="match status" value="4"/>
</dbReference>
<dbReference type="InterPro" id="IPR001611">
    <property type="entry name" value="Leu-rich_rpt"/>
</dbReference>
<reference evidence="3" key="1">
    <citation type="submission" date="2022-11" db="EMBL/GenBank/DDBJ databases">
        <title>Centuries of genome instability and evolution in soft-shell clam transmissible cancer (bioRxiv).</title>
        <authorList>
            <person name="Hart S.F.M."/>
            <person name="Yonemitsu M.A."/>
            <person name="Giersch R.M."/>
            <person name="Beal B.F."/>
            <person name="Arriagada G."/>
            <person name="Davis B.W."/>
            <person name="Ostrander E.A."/>
            <person name="Goff S.P."/>
            <person name="Metzger M.J."/>
        </authorList>
    </citation>
    <scope>NUCLEOTIDE SEQUENCE</scope>
    <source>
        <strain evidence="3">MELC-2E11</strain>
        <tissue evidence="3">Siphon/mantle</tissue>
    </source>
</reference>
<gene>
    <name evidence="3" type="ORF">MAR_026702</name>
</gene>
<evidence type="ECO:0000313" key="4">
    <source>
        <dbReference type="Proteomes" id="UP001164746"/>
    </source>
</evidence>
<dbReference type="EMBL" id="CP111019">
    <property type="protein sequence ID" value="WAR12522.1"/>
    <property type="molecule type" value="Genomic_DNA"/>
</dbReference>
<dbReference type="Pfam" id="PF00560">
    <property type="entry name" value="LRR_1"/>
    <property type="match status" value="1"/>
</dbReference>
<evidence type="ECO:0000313" key="3">
    <source>
        <dbReference type="EMBL" id="WAR12522.1"/>
    </source>
</evidence>